<feature type="compositionally biased region" description="Basic and acidic residues" evidence="1">
    <location>
        <begin position="64"/>
        <end position="78"/>
    </location>
</feature>
<sequence>MGSVVMLVGHIHNTDIFINGESSQNCSHLNFFSSDSTNRYDQIQNAVNYCTQIVNNNVMGDERVGELHNDEPSEHELTDSDDMYDDDDDNVDNAPNASVEDQSINYHSTAIPYLDHTEENAEDFIYTRDDGSIRKALWNSNNPKHIQSGMLFMNKMQMKSAVRAYSLAIKKNFFVINPREKVGKLFANVMS</sequence>
<feature type="compositionally biased region" description="Acidic residues" evidence="1">
    <location>
        <begin position="79"/>
        <end position="91"/>
    </location>
</feature>
<dbReference type="GeneID" id="107001986"/>
<keyword evidence="2" id="KW-1185">Reference proteome</keyword>
<proteinExistence type="predicted"/>
<organism evidence="2 3">
    <name type="scientific">Solanum pennellii</name>
    <name type="common">Tomato</name>
    <name type="synonym">Lycopersicon pennellii</name>
    <dbReference type="NCBI Taxonomy" id="28526"/>
    <lineage>
        <taxon>Eukaryota</taxon>
        <taxon>Viridiplantae</taxon>
        <taxon>Streptophyta</taxon>
        <taxon>Embryophyta</taxon>
        <taxon>Tracheophyta</taxon>
        <taxon>Spermatophyta</taxon>
        <taxon>Magnoliopsida</taxon>
        <taxon>eudicotyledons</taxon>
        <taxon>Gunneridae</taxon>
        <taxon>Pentapetalae</taxon>
        <taxon>asterids</taxon>
        <taxon>lamiids</taxon>
        <taxon>Solanales</taxon>
        <taxon>Solanaceae</taxon>
        <taxon>Solanoideae</taxon>
        <taxon>Solaneae</taxon>
        <taxon>Solanum</taxon>
        <taxon>Solanum subgen. Lycopersicon</taxon>
    </lineage>
</organism>
<dbReference type="RefSeq" id="XP_027767955.1">
    <property type="nucleotide sequence ID" value="XM_027912154.1"/>
</dbReference>
<name>A0ABM1UWT7_SOLPN</name>
<accession>A0ABM1UWT7</accession>
<feature type="region of interest" description="Disordered" evidence="1">
    <location>
        <begin position="64"/>
        <end position="99"/>
    </location>
</feature>
<evidence type="ECO:0000313" key="3">
    <source>
        <dbReference type="RefSeq" id="XP_027767955.1"/>
    </source>
</evidence>
<protein>
    <submittedName>
        <fullName evidence="3">Uncharacterized protein LOC107001986</fullName>
    </submittedName>
</protein>
<gene>
    <name evidence="3" type="primary">LOC107001986</name>
</gene>
<evidence type="ECO:0000256" key="1">
    <source>
        <dbReference type="SAM" id="MobiDB-lite"/>
    </source>
</evidence>
<reference evidence="2" key="1">
    <citation type="journal article" date="2014" name="Nat. Genet.">
        <title>The genome of the stress-tolerant wild tomato species Solanum pennellii.</title>
        <authorList>
            <person name="Bolger A."/>
            <person name="Scossa F."/>
            <person name="Bolger M.E."/>
            <person name="Lanz C."/>
            <person name="Maumus F."/>
            <person name="Tohge T."/>
            <person name="Quesneville H."/>
            <person name="Alseekh S."/>
            <person name="Sorensen I."/>
            <person name="Lichtenstein G."/>
            <person name="Fich E.A."/>
            <person name="Conte M."/>
            <person name="Keller H."/>
            <person name="Schneeberger K."/>
            <person name="Schwacke R."/>
            <person name="Ofner I."/>
            <person name="Vrebalov J."/>
            <person name="Xu Y."/>
            <person name="Osorio S."/>
            <person name="Aflitos S.A."/>
            <person name="Schijlen E."/>
            <person name="Jimenez-Gomez J.M."/>
            <person name="Ryngajllo M."/>
            <person name="Kimura S."/>
            <person name="Kumar R."/>
            <person name="Koenig D."/>
            <person name="Headland L.R."/>
            <person name="Maloof J.N."/>
            <person name="Sinha N."/>
            <person name="van Ham R.C."/>
            <person name="Lankhorst R.K."/>
            <person name="Mao L."/>
            <person name="Vogel A."/>
            <person name="Arsova B."/>
            <person name="Panstruga R."/>
            <person name="Fei Z."/>
            <person name="Rose J.K."/>
            <person name="Zamir D."/>
            <person name="Carrari F."/>
            <person name="Giovannoni J.J."/>
            <person name="Weigel D."/>
            <person name="Usadel B."/>
            <person name="Fernie A.R."/>
        </authorList>
    </citation>
    <scope>NUCLEOTIDE SEQUENCE [LARGE SCALE GENOMIC DNA]</scope>
    <source>
        <strain evidence="2">cv. LA0716</strain>
    </source>
</reference>
<reference evidence="3" key="2">
    <citation type="submission" date="2025-08" db="UniProtKB">
        <authorList>
            <consortium name="RefSeq"/>
        </authorList>
    </citation>
    <scope>IDENTIFICATION</scope>
</reference>
<evidence type="ECO:0000313" key="2">
    <source>
        <dbReference type="Proteomes" id="UP000694930"/>
    </source>
</evidence>
<dbReference type="Proteomes" id="UP000694930">
    <property type="component" value="Chromosome 10"/>
</dbReference>